<dbReference type="InterPro" id="IPR009053">
    <property type="entry name" value="Prefoldin"/>
</dbReference>
<evidence type="ECO:0000256" key="2">
    <source>
        <dbReference type="ARBA" id="ARBA00023186"/>
    </source>
</evidence>
<reference evidence="3" key="1">
    <citation type="submission" date="2016-04" db="EMBL/GenBank/DDBJ databases">
        <authorList>
            <person name="Nguyen H.D."/>
            <person name="Samba Siva P."/>
            <person name="Cullis J."/>
            <person name="Levesque C.A."/>
            <person name="Hambleton S."/>
        </authorList>
    </citation>
    <scope>NUCLEOTIDE SEQUENCE</scope>
    <source>
        <strain evidence="3">DAOMC 236416</strain>
    </source>
</reference>
<comment type="caution">
    <text evidence="3">The sequence shown here is derived from an EMBL/GenBank/DDBJ whole genome shotgun (WGS) entry which is preliminary data.</text>
</comment>
<dbReference type="Gene3D" id="1.10.287.370">
    <property type="match status" value="1"/>
</dbReference>
<dbReference type="PANTHER" id="PTHR20903">
    <property type="entry name" value="PREFOLDIN SUBUNIT 1-RELATED"/>
    <property type="match status" value="1"/>
</dbReference>
<name>A0A177TQB4_9BASI</name>
<reference evidence="3" key="2">
    <citation type="journal article" date="2019" name="IMA Fungus">
        <title>Genome sequencing and comparison of five Tilletia species to identify candidate genes for the detection of regulated species infecting wheat.</title>
        <authorList>
            <person name="Nguyen H.D.T."/>
            <person name="Sultana T."/>
            <person name="Kesanakurti P."/>
            <person name="Hambleton S."/>
        </authorList>
    </citation>
    <scope>NUCLEOTIDE SEQUENCE</scope>
    <source>
        <strain evidence="3">DAOMC 236416</strain>
    </source>
</reference>
<evidence type="ECO:0000256" key="1">
    <source>
        <dbReference type="ARBA" id="ARBA00008045"/>
    </source>
</evidence>
<dbReference type="Pfam" id="PF01920">
    <property type="entry name" value="Prefoldin_2"/>
    <property type="match status" value="1"/>
</dbReference>
<keyword evidence="4" id="KW-1185">Reference proteome</keyword>
<organism evidence="3 4">
    <name type="scientific">Tilletia indica</name>
    <dbReference type="NCBI Taxonomy" id="43049"/>
    <lineage>
        <taxon>Eukaryota</taxon>
        <taxon>Fungi</taxon>
        <taxon>Dikarya</taxon>
        <taxon>Basidiomycota</taxon>
        <taxon>Ustilaginomycotina</taxon>
        <taxon>Exobasidiomycetes</taxon>
        <taxon>Tilletiales</taxon>
        <taxon>Tilletiaceae</taxon>
        <taxon>Tilletia</taxon>
    </lineage>
</organism>
<evidence type="ECO:0000313" key="3">
    <source>
        <dbReference type="EMBL" id="KAE8259793.1"/>
    </source>
</evidence>
<dbReference type="GO" id="GO:0016272">
    <property type="term" value="C:prefoldin complex"/>
    <property type="evidence" value="ECO:0007669"/>
    <property type="project" value="InterPro"/>
</dbReference>
<gene>
    <name evidence="3" type="ORF">A4X13_0g765</name>
</gene>
<dbReference type="AlphaFoldDB" id="A0A177TQB4"/>
<comment type="similarity">
    <text evidence="1">Belongs to the prefoldin subunit beta family.</text>
</comment>
<dbReference type="OrthoDB" id="2015447at2759"/>
<dbReference type="Proteomes" id="UP000077521">
    <property type="component" value="Unassembled WGS sequence"/>
</dbReference>
<sequence length="123" mass="14211">MSQQEEALHKVLQQIQTQYVVSQRQLSGVRAQLQARERERKGTELTLKQIDEVEQGAKFYKGVGKMFIMEDRSTVRKELVTREGEMQEDITNLTKKQKFLEKQVTDAQGHLNDIFRASQAANS</sequence>
<dbReference type="SUPFAM" id="SSF46579">
    <property type="entry name" value="Prefoldin"/>
    <property type="match status" value="1"/>
</dbReference>
<dbReference type="InterPro" id="IPR002777">
    <property type="entry name" value="PFD_beta-like"/>
</dbReference>
<evidence type="ECO:0000313" key="4">
    <source>
        <dbReference type="Proteomes" id="UP000077521"/>
    </source>
</evidence>
<dbReference type="GO" id="GO:0051082">
    <property type="term" value="F:unfolded protein binding"/>
    <property type="evidence" value="ECO:0007669"/>
    <property type="project" value="InterPro"/>
</dbReference>
<dbReference type="PANTHER" id="PTHR20903:SF0">
    <property type="entry name" value="PREFOLDIN SUBUNIT 1"/>
    <property type="match status" value="1"/>
</dbReference>
<accession>A0A177TQB4</accession>
<protein>
    <submittedName>
        <fullName evidence="3">Uncharacterized protein</fullName>
    </submittedName>
</protein>
<dbReference type="GO" id="GO:0005737">
    <property type="term" value="C:cytoplasm"/>
    <property type="evidence" value="ECO:0007669"/>
    <property type="project" value="TreeGrafter"/>
</dbReference>
<dbReference type="EMBL" id="LWDF02000026">
    <property type="protein sequence ID" value="KAE8259793.1"/>
    <property type="molecule type" value="Genomic_DNA"/>
</dbReference>
<keyword evidence="2" id="KW-0143">Chaperone</keyword>
<dbReference type="GO" id="GO:0044183">
    <property type="term" value="F:protein folding chaperone"/>
    <property type="evidence" value="ECO:0007669"/>
    <property type="project" value="TreeGrafter"/>
</dbReference>
<proteinExistence type="inferred from homology"/>